<keyword evidence="1" id="KW-0812">Transmembrane</keyword>
<feature type="transmembrane region" description="Helical" evidence="1">
    <location>
        <begin position="217"/>
        <end position="235"/>
    </location>
</feature>
<dbReference type="InterPro" id="IPR018710">
    <property type="entry name" value="DUF2232"/>
</dbReference>
<name>A0A1C0YL75_9BACL</name>
<evidence type="ECO:0000313" key="2">
    <source>
        <dbReference type="EMBL" id="OCS87913.1"/>
    </source>
</evidence>
<dbReference type="RefSeq" id="WP_066542711.1">
    <property type="nucleotide sequence ID" value="NZ_MASJ01000002.1"/>
</dbReference>
<dbReference type="Gene3D" id="1.10.1760.20">
    <property type="match status" value="1"/>
</dbReference>
<dbReference type="STRING" id="33978.A6M13_08045"/>
<dbReference type="AlphaFoldDB" id="A0A1C0YL75"/>
<evidence type="ECO:0000256" key="1">
    <source>
        <dbReference type="SAM" id="Phobius"/>
    </source>
</evidence>
<feature type="transmembrane region" description="Helical" evidence="1">
    <location>
        <begin position="247"/>
        <end position="269"/>
    </location>
</feature>
<feature type="transmembrane region" description="Helical" evidence="1">
    <location>
        <begin position="57"/>
        <end position="89"/>
    </location>
</feature>
<keyword evidence="1" id="KW-0472">Membrane</keyword>
<evidence type="ECO:0008006" key="4">
    <source>
        <dbReference type="Google" id="ProtNLM"/>
    </source>
</evidence>
<dbReference type="OrthoDB" id="2987886at2"/>
<organism evidence="2 3">
    <name type="scientific">Caryophanon tenue</name>
    <dbReference type="NCBI Taxonomy" id="33978"/>
    <lineage>
        <taxon>Bacteria</taxon>
        <taxon>Bacillati</taxon>
        <taxon>Bacillota</taxon>
        <taxon>Bacilli</taxon>
        <taxon>Bacillales</taxon>
        <taxon>Caryophanaceae</taxon>
        <taxon>Caryophanon</taxon>
    </lineage>
</organism>
<feature type="transmembrane region" description="Helical" evidence="1">
    <location>
        <begin position="12"/>
        <end position="45"/>
    </location>
</feature>
<keyword evidence="1" id="KW-1133">Transmembrane helix</keyword>
<feature type="transmembrane region" description="Helical" evidence="1">
    <location>
        <begin position="173"/>
        <end position="196"/>
    </location>
</feature>
<dbReference type="PANTHER" id="PTHR41324:SF1">
    <property type="entry name" value="DUF2232 DOMAIN-CONTAINING PROTEIN"/>
    <property type="match status" value="1"/>
</dbReference>
<dbReference type="PANTHER" id="PTHR41324">
    <property type="entry name" value="MEMBRANE PROTEIN-RELATED"/>
    <property type="match status" value="1"/>
</dbReference>
<dbReference type="Proteomes" id="UP000093199">
    <property type="component" value="Unassembled WGS sequence"/>
</dbReference>
<protein>
    <recommendedName>
        <fullName evidence="4">DUF2232 domain-containing protein</fullName>
    </recommendedName>
</protein>
<gene>
    <name evidence="2" type="ORF">A6M13_08045</name>
</gene>
<sequence length="314" mass="34861">MPKKQTSKLAQGAMMTALFTVLLALAFYVPLVGTVATLFVALPIIWYAATYDLKATLLVATAGCIISLLIGGLLAFPFALLFIALGVVMGYGIRTKKSKEMVFLSSSVAVLLASAIQYIVSIKLFEIDFIKDSIALVRTTYTESLEYSKELTGQEVFTQEQLNLMFETIELTIPANVTIAVFLITFIIMMVNLPILKRLGVDVPKFAPFRHMRLPKAILWYYLAILVVDIFIQPASGSTLHMVTLNISMVLWILLVLQGISLVHFFIHVKGLPKALAWLATIFAVPLYSFFVLLGILDLGFNIRGFIDKEQPKE</sequence>
<keyword evidence="3" id="KW-1185">Reference proteome</keyword>
<evidence type="ECO:0000313" key="3">
    <source>
        <dbReference type="Proteomes" id="UP000093199"/>
    </source>
</evidence>
<feature type="transmembrane region" description="Helical" evidence="1">
    <location>
        <begin position="276"/>
        <end position="297"/>
    </location>
</feature>
<proteinExistence type="predicted"/>
<comment type="caution">
    <text evidence="2">The sequence shown here is derived from an EMBL/GenBank/DDBJ whole genome shotgun (WGS) entry which is preliminary data.</text>
</comment>
<dbReference type="EMBL" id="MASJ01000002">
    <property type="protein sequence ID" value="OCS87913.1"/>
    <property type="molecule type" value="Genomic_DNA"/>
</dbReference>
<accession>A0A1C0YL75</accession>
<feature type="transmembrane region" description="Helical" evidence="1">
    <location>
        <begin position="101"/>
        <end position="120"/>
    </location>
</feature>
<dbReference type="Pfam" id="PF09991">
    <property type="entry name" value="DUF2232"/>
    <property type="match status" value="1"/>
</dbReference>
<reference evidence="2 3" key="1">
    <citation type="submission" date="2016-07" db="EMBL/GenBank/DDBJ databases">
        <title>Caryophanon tenue genome sequencing.</title>
        <authorList>
            <person name="Verma A."/>
            <person name="Pal Y."/>
            <person name="Krishnamurthi S."/>
        </authorList>
    </citation>
    <scope>NUCLEOTIDE SEQUENCE [LARGE SCALE GENOMIC DNA]</scope>
    <source>
        <strain evidence="2 3">DSM 14152</strain>
    </source>
</reference>